<feature type="non-terminal residue" evidence="2">
    <location>
        <position position="94"/>
    </location>
</feature>
<feature type="domain" description="NmrA-like" evidence="1">
    <location>
        <begin position="3"/>
        <end position="78"/>
    </location>
</feature>
<name>A0A850QW88_PHODD</name>
<dbReference type="SUPFAM" id="SSF51735">
    <property type="entry name" value="NAD(P)-binding Rossmann-fold domains"/>
    <property type="match status" value="1"/>
</dbReference>
<sequence>MVQTILVVGASGYVGSNLVPQLAQKGYSVKATGRNLSLLKKKGWNKLDNVSLYYLDLDEKPDLTELLSDVDLVFFLVHGMTHGHDFIDYEIEAA</sequence>
<dbReference type="Pfam" id="PF05368">
    <property type="entry name" value="NmrA"/>
    <property type="match status" value="1"/>
</dbReference>
<evidence type="ECO:0000313" key="3">
    <source>
        <dbReference type="Proteomes" id="UP000533429"/>
    </source>
</evidence>
<comment type="caution">
    <text evidence="2">The sequence shown here is derived from an EMBL/GenBank/DDBJ whole genome shotgun (WGS) entry which is preliminary data.</text>
</comment>
<evidence type="ECO:0000313" key="2">
    <source>
        <dbReference type="EMBL" id="NVP00658.1"/>
    </source>
</evidence>
<protein>
    <submittedName>
        <fullName evidence="2">NAD-dependent epimerase/dehydratase family protein</fullName>
    </submittedName>
</protein>
<evidence type="ECO:0000259" key="1">
    <source>
        <dbReference type="Pfam" id="PF05368"/>
    </source>
</evidence>
<reference evidence="2 3" key="1">
    <citation type="submission" date="2020-06" db="EMBL/GenBank/DDBJ databases">
        <title>Photobacterium damselae subsp. damselae comparative genomics.</title>
        <authorList>
            <person name="Osorio C.R."/>
        </authorList>
    </citation>
    <scope>NUCLEOTIDE SEQUENCE [LARGE SCALE GENOMIC DNA]</scope>
    <source>
        <strain evidence="2 3">TW250/03</strain>
    </source>
</reference>
<dbReference type="InterPro" id="IPR036291">
    <property type="entry name" value="NAD(P)-bd_dom_sf"/>
</dbReference>
<dbReference type="InterPro" id="IPR008030">
    <property type="entry name" value="NmrA-like"/>
</dbReference>
<dbReference type="AlphaFoldDB" id="A0A850QW88"/>
<dbReference type="EMBL" id="JABXOR010000667">
    <property type="protein sequence ID" value="NVP00658.1"/>
    <property type="molecule type" value="Genomic_DNA"/>
</dbReference>
<organism evidence="2 3">
    <name type="scientific">Photobacterium damselae subsp. damselae</name>
    <name type="common">Listonella damsela</name>
    <dbReference type="NCBI Taxonomy" id="85581"/>
    <lineage>
        <taxon>Bacteria</taxon>
        <taxon>Pseudomonadati</taxon>
        <taxon>Pseudomonadota</taxon>
        <taxon>Gammaproteobacteria</taxon>
        <taxon>Vibrionales</taxon>
        <taxon>Vibrionaceae</taxon>
        <taxon>Photobacterium</taxon>
    </lineage>
</organism>
<proteinExistence type="predicted"/>
<dbReference type="Proteomes" id="UP000533429">
    <property type="component" value="Unassembled WGS sequence"/>
</dbReference>
<gene>
    <name evidence="2" type="ORF">HWA77_10590</name>
</gene>
<dbReference type="Gene3D" id="3.40.50.720">
    <property type="entry name" value="NAD(P)-binding Rossmann-like Domain"/>
    <property type="match status" value="1"/>
</dbReference>
<accession>A0A850QW88</accession>